<reference evidence="2" key="1">
    <citation type="submission" date="2020-02" db="EMBL/GenBank/DDBJ databases">
        <authorList>
            <person name="Meier V. D."/>
        </authorList>
    </citation>
    <scope>NUCLEOTIDE SEQUENCE</scope>
    <source>
        <strain evidence="2">AVDCRST_MAG88</strain>
    </source>
</reference>
<evidence type="ECO:0000256" key="1">
    <source>
        <dbReference type="SAM" id="MobiDB-lite"/>
    </source>
</evidence>
<feature type="non-terminal residue" evidence="2">
    <location>
        <position position="71"/>
    </location>
</feature>
<accession>A0A6J4VCL6</accession>
<feature type="region of interest" description="Disordered" evidence="1">
    <location>
        <begin position="1"/>
        <end position="71"/>
    </location>
</feature>
<evidence type="ECO:0000313" key="2">
    <source>
        <dbReference type="EMBL" id="CAA9573738.1"/>
    </source>
</evidence>
<proteinExistence type="predicted"/>
<feature type="compositionally biased region" description="Basic and acidic residues" evidence="1">
    <location>
        <begin position="18"/>
        <end position="32"/>
    </location>
</feature>
<sequence length="71" mass="7862">GNPRQQASTGPRVRRPFAHLDRDLGDRLDRAARGSPGPPVRRHRRRGRPPAPPPLPHPRSGDTDPRPGSVR</sequence>
<organism evidence="2">
    <name type="scientific">uncultured Thermomicrobiales bacterium</name>
    <dbReference type="NCBI Taxonomy" id="1645740"/>
    <lineage>
        <taxon>Bacteria</taxon>
        <taxon>Pseudomonadati</taxon>
        <taxon>Thermomicrobiota</taxon>
        <taxon>Thermomicrobia</taxon>
        <taxon>Thermomicrobiales</taxon>
        <taxon>environmental samples</taxon>
    </lineage>
</organism>
<name>A0A6J4VCL6_9BACT</name>
<protein>
    <submittedName>
        <fullName evidence="2">Uncharacterized protein</fullName>
    </submittedName>
</protein>
<feature type="non-terminal residue" evidence="2">
    <location>
        <position position="1"/>
    </location>
</feature>
<gene>
    <name evidence="2" type="ORF">AVDCRST_MAG88-2602</name>
</gene>
<dbReference type="EMBL" id="CADCWM010000643">
    <property type="protein sequence ID" value="CAA9573738.1"/>
    <property type="molecule type" value="Genomic_DNA"/>
</dbReference>
<dbReference type="AlphaFoldDB" id="A0A6J4VCL6"/>